<comment type="caution">
    <text evidence="3">The sequence shown here is derived from an EMBL/GenBank/DDBJ whole genome shotgun (WGS) entry which is preliminary data.</text>
</comment>
<dbReference type="AlphaFoldDB" id="A0A9P8SDI1"/>
<dbReference type="GeneID" id="68359589"/>
<accession>A0A9P8SDI1</accession>
<feature type="signal peptide" evidence="2">
    <location>
        <begin position="1"/>
        <end position="19"/>
    </location>
</feature>
<evidence type="ECO:0000313" key="3">
    <source>
        <dbReference type="EMBL" id="KAH0958773.1"/>
    </source>
</evidence>
<evidence type="ECO:0000256" key="2">
    <source>
        <dbReference type="SAM" id="SignalP"/>
    </source>
</evidence>
<feature type="compositionally biased region" description="Basic residues" evidence="1">
    <location>
        <begin position="106"/>
        <end position="124"/>
    </location>
</feature>
<sequence>MKYRTAAAIAMCLTNGAIAAPTQSNEQGMSMYKHTNQLAKDMERRDRTAELSEMIQNALVVADEESRQKRDDIEQGAAKALSQTGKFTQMGSEEEGADAESLWKMPSRRSMARKHRHKPKHPLHARLEDEEEATAEKRQEKAGEKKPEEPKPEAGKKGEEPKPDAGKKEAKEHKEEAKEHKEEAKERKEEAKEHKEEAGEHKEKPGHKEKSEHKGGKGEKPGHSKADKEKKLKKLLKNKGLLNKDGELKFDKFGKDHKEKKKLLEKILKKSGLLKTTSKLKLDKVLNKLKVSKLTGKLKVNELTDALGAGELTDSLGVTGGKHHGKSPGHSNKFNL</sequence>
<feature type="compositionally biased region" description="Basic and acidic residues" evidence="1">
    <location>
        <begin position="64"/>
        <end position="73"/>
    </location>
</feature>
<protein>
    <submittedName>
        <fullName evidence="3">Uncharacterized protein</fullName>
    </submittedName>
</protein>
<evidence type="ECO:0000256" key="1">
    <source>
        <dbReference type="SAM" id="MobiDB-lite"/>
    </source>
</evidence>
<feature type="compositionally biased region" description="Polar residues" evidence="1">
    <location>
        <begin position="81"/>
        <end position="91"/>
    </location>
</feature>
<name>A0A9P8SDI1_9HYPO</name>
<feature type="chain" id="PRO_5040483348" evidence="2">
    <location>
        <begin position="20"/>
        <end position="336"/>
    </location>
</feature>
<keyword evidence="4" id="KW-1185">Reference proteome</keyword>
<reference evidence="3" key="1">
    <citation type="submission" date="2021-09" db="EMBL/GenBank/DDBJ databases">
        <title>A high-quality genome of the endoparasitic fungus Hirsutella rhossiliensis with a comparison of Hirsutella genomes reveals transposable elements contributing to genome size variation.</title>
        <authorList>
            <person name="Lin R."/>
            <person name="Jiao Y."/>
            <person name="Sun X."/>
            <person name="Ling J."/>
            <person name="Xie B."/>
            <person name="Cheng X."/>
        </authorList>
    </citation>
    <scope>NUCLEOTIDE SEQUENCE</scope>
    <source>
        <strain evidence="3">HR02</strain>
    </source>
</reference>
<dbReference type="Proteomes" id="UP000824596">
    <property type="component" value="Unassembled WGS sequence"/>
</dbReference>
<feature type="compositionally biased region" description="Basic and acidic residues" evidence="1">
    <location>
        <begin position="134"/>
        <end position="230"/>
    </location>
</feature>
<proteinExistence type="predicted"/>
<feature type="region of interest" description="Disordered" evidence="1">
    <location>
        <begin position="62"/>
        <end position="240"/>
    </location>
</feature>
<keyword evidence="2" id="KW-0732">Signal</keyword>
<gene>
    <name evidence="3" type="ORF">HRG_10460</name>
</gene>
<organism evidence="3 4">
    <name type="scientific">Hirsutella rhossiliensis</name>
    <dbReference type="NCBI Taxonomy" id="111463"/>
    <lineage>
        <taxon>Eukaryota</taxon>
        <taxon>Fungi</taxon>
        <taxon>Dikarya</taxon>
        <taxon>Ascomycota</taxon>
        <taxon>Pezizomycotina</taxon>
        <taxon>Sordariomycetes</taxon>
        <taxon>Hypocreomycetidae</taxon>
        <taxon>Hypocreales</taxon>
        <taxon>Ophiocordycipitaceae</taxon>
        <taxon>Hirsutella</taxon>
    </lineage>
</organism>
<dbReference type="EMBL" id="JAIZPD010000015">
    <property type="protein sequence ID" value="KAH0958773.1"/>
    <property type="molecule type" value="Genomic_DNA"/>
</dbReference>
<dbReference type="RefSeq" id="XP_044716286.1">
    <property type="nucleotide sequence ID" value="XM_044868931.1"/>
</dbReference>
<evidence type="ECO:0000313" key="4">
    <source>
        <dbReference type="Proteomes" id="UP000824596"/>
    </source>
</evidence>